<evidence type="ECO:0000313" key="22">
    <source>
        <dbReference type="Proteomes" id="UP001517367"/>
    </source>
</evidence>
<feature type="transmembrane region" description="Helical" evidence="19">
    <location>
        <begin position="12"/>
        <end position="34"/>
    </location>
</feature>
<dbReference type="EMBL" id="SRMP02000022">
    <property type="protein sequence ID" value="MFN0292216.1"/>
    <property type="molecule type" value="Genomic_DNA"/>
</dbReference>
<comment type="subcellular location">
    <subcellularLocation>
        <location evidence="3">Cytoplasm</location>
    </subcellularLocation>
</comment>
<keyword evidence="16" id="KW-0411">Iron-sulfur</keyword>
<evidence type="ECO:0000256" key="10">
    <source>
        <dbReference type="ARBA" id="ARBA00022723"/>
    </source>
</evidence>
<comment type="caution">
    <text evidence="21">The sequence shown here is derived from an EMBL/GenBank/DDBJ whole genome shotgun (WGS) entry which is preliminary data.</text>
</comment>
<gene>
    <name evidence="21" type="ORF">E5L68_012485</name>
</gene>
<protein>
    <recommendedName>
        <fullName evidence="5">Oxygen sensor histidine kinase NreB</fullName>
        <ecNumber evidence="4">2.7.13.3</ecNumber>
    </recommendedName>
    <alternativeName>
        <fullName evidence="18">Nitrogen regulation protein B</fullName>
    </alternativeName>
</protein>
<evidence type="ECO:0000256" key="2">
    <source>
        <dbReference type="ARBA" id="ARBA00001966"/>
    </source>
</evidence>
<dbReference type="InterPro" id="IPR036890">
    <property type="entry name" value="HATPase_C_sf"/>
</dbReference>
<dbReference type="InterPro" id="IPR050482">
    <property type="entry name" value="Sensor_HK_TwoCompSys"/>
</dbReference>
<evidence type="ECO:0000256" key="9">
    <source>
        <dbReference type="ARBA" id="ARBA00022679"/>
    </source>
</evidence>
<keyword evidence="10" id="KW-0479">Metal-binding</keyword>
<evidence type="ECO:0000256" key="18">
    <source>
        <dbReference type="ARBA" id="ARBA00030800"/>
    </source>
</evidence>
<accession>A0ABW9JJ23</accession>
<keyword evidence="19" id="KW-0472">Membrane</keyword>
<dbReference type="PROSITE" id="PS50109">
    <property type="entry name" value="HIS_KIN"/>
    <property type="match status" value="1"/>
</dbReference>
<dbReference type="Gene3D" id="1.20.5.1930">
    <property type="match status" value="1"/>
</dbReference>
<evidence type="ECO:0000256" key="11">
    <source>
        <dbReference type="ARBA" id="ARBA00022741"/>
    </source>
</evidence>
<dbReference type="Proteomes" id="UP001517367">
    <property type="component" value="Unassembled WGS sequence"/>
</dbReference>
<keyword evidence="7" id="KW-0963">Cytoplasm</keyword>
<evidence type="ECO:0000256" key="8">
    <source>
        <dbReference type="ARBA" id="ARBA00022553"/>
    </source>
</evidence>
<keyword evidence="15" id="KW-0902">Two-component regulatory system</keyword>
<name>A0ABW9JJ23_9SPHI</name>
<sequence length="263" mass="29634">MPKEQADLYTSIILISSIFFVIVAGLIVLVTTYYKKRKAHLEEKKALNQKFESELLKTQIAVQEQTMQTIASNLHDNIGQLLSLTNITLGSINISNAEKAEMKINTSVELVNKSIKELRALAKLLQGEQLLQNGIGYAIAQEINWLRKTEAYEIYFENSLTKDITVAPQTDLVILRLFQEICNNIIKHAQATKITIQLYLQENHLFLSIKENGVGFDYEQAKANNNGLGLNSIEKKVKLINGLLYIQSTLGRGTEIVIQIPYP</sequence>
<evidence type="ECO:0000256" key="19">
    <source>
        <dbReference type="SAM" id="Phobius"/>
    </source>
</evidence>
<keyword evidence="11" id="KW-0547">Nucleotide-binding</keyword>
<evidence type="ECO:0000256" key="3">
    <source>
        <dbReference type="ARBA" id="ARBA00004496"/>
    </source>
</evidence>
<dbReference type="PANTHER" id="PTHR24421:SF10">
    <property type="entry name" value="NITRATE_NITRITE SENSOR PROTEIN NARQ"/>
    <property type="match status" value="1"/>
</dbReference>
<dbReference type="Pfam" id="PF02518">
    <property type="entry name" value="HATPase_c"/>
    <property type="match status" value="1"/>
</dbReference>
<evidence type="ECO:0000256" key="13">
    <source>
        <dbReference type="ARBA" id="ARBA00022840"/>
    </source>
</evidence>
<keyword evidence="13" id="KW-0067">ATP-binding</keyword>
<keyword evidence="8" id="KW-0597">Phosphoprotein</keyword>
<dbReference type="Gene3D" id="3.30.565.10">
    <property type="entry name" value="Histidine kinase-like ATPase, C-terminal domain"/>
    <property type="match status" value="1"/>
</dbReference>
<keyword evidence="14" id="KW-0408">Iron</keyword>
<evidence type="ECO:0000256" key="15">
    <source>
        <dbReference type="ARBA" id="ARBA00023012"/>
    </source>
</evidence>
<evidence type="ECO:0000256" key="14">
    <source>
        <dbReference type="ARBA" id="ARBA00023004"/>
    </source>
</evidence>
<dbReference type="Pfam" id="PF07730">
    <property type="entry name" value="HisKA_3"/>
    <property type="match status" value="1"/>
</dbReference>
<dbReference type="InterPro" id="IPR011712">
    <property type="entry name" value="Sig_transdc_His_kin_sub3_dim/P"/>
</dbReference>
<evidence type="ECO:0000256" key="12">
    <source>
        <dbReference type="ARBA" id="ARBA00022777"/>
    </source>
</evidence>
<evidence type="ECO:0000256" key="17">
    <source>
        <dbReference type="ARBA" id="ARBA00024827"/>
    </source>
</evidence>
<dbReference type="PRINTS" id="PR00344">
    <property type="entry name" value="BCTRLSENSOR"/>
</dbReference>
<keyword evidence="9" id="KW-0808">Transferase</keyword>
<keyword evidence="19" id="KW-1133">Transmembrane helix</keyword>
<evidence type="ECO:0000313" key="21">
    <source>
        <dbReference type="EMBL" id="MFN0292216.1"/>
    </source>
</evidence>
<feature type="domain" description="Histidine kinase" evidence="20">
    <location>
        <begin position="174"/>
        <end position="263"/>
    </location>
</feature>
<dbReference type="RefSeq" id="WP_138731033.1">
    <property type="nucleotide sequence ID" value="NZ_SRMP02000022.1"/>
</dbReference>
<comment type="function">
    <text evidence="17">Member of the two-component regulatory system NreB/NreC involved in the control of dissimilatory nitrate/nitrite reduction in response to oxygen. NreB functions as a direct oxygen sensor histidine kinase which is autophosphorylated, in the absence of oxygen, probably at the conserved histidine residue, and transfers its phosphate group probably to a conserved aspartate residue of NreC. NreB/NreC activates the expression of the nitrate (narGHJI) and nitrite (nir) reductase operons, as well as the putative nitrate transporter gene narT.</text>
</comment>
<organism evidence="21 22">
    <name type="scientific">Pedobacter helvus</name>
    <dbReference type="NCBI Taxonomy" id="2563444"/>
    <lineage>
        <taxon>Bacteria</taxon>
        <taxon>Pseudomonadati</taxon>
        <taxon>Bacteroidota</taxon>
        <taxon>Sphingobacteriia</taxon>
        <taxon>Sphingobacteriales</taxon>
        <taxon>Sphingobacteriaceae</taxon>
        <taxon>Pedobacter</taxon>
    </lineage>
</organism>
<dbReference type="PANTHER" id="PTHR24421">
    <property type="entry name" value="NITRATE/NITRITE SENSOR PROTEIN NARX-RELATED"/>
    <property type="match status" value="1"/>
</dbReference>
<dbReference type="CDD" id="cd16917">
    <property type="entry name" value="HATPase_UhpB-NarQ-NarX-like"/>
    <property type="match status" value="1"/>
</dbReference>
<keyword evidence="6" id="KW-0004">4Fe-4S</keyword>
<dbReference type="SUPFAM" id="SSF55874">
    <property type="entry name" value="ATPase domain of HSP90 chaperone/DNA topoisomerase II/histidine kinase"/>
    <property type="match status" value="1"/>
</dbReference>
<comment type="cofactor">
    <cofactor evidence="2">
        <name>[4Fe-4S] cluster</name>
        <dbReference type="ChEBI" id="CHEBI:49883"/>
    </cofactor>
</comment>
<proteinExistence type="predicted"/>
<evidence type="ECO:0000259" key="20">
    <source>
        <dbReference type="PROSITE" id="PS50109"/>
    </source>
</evidence>
<reference evidence="21 22" key="1">
    <citation type="submission" date="2024-12" db="EMBL/GenBank/DDBJ databases">
        <authorList>
            <person name="Hu S."/>
        </authorList>
    </citation>
    <scope>NUCLEOTIDE SEQUENCE [LARGE SCALE GENOMIC DNA]</scope>
    <source>
        <strain evidence="21 22">P-25</strain>
    </source>
</reference>
<evidence type="ECO:0000256" key="16">
    <source>
        <dbReference type="ARBA" id="ARBA00023014"/>
    </source>
</evidence>
<keyword evidence="12 21" id="KW-0418">Kinase</keyword>
<dbReference type="InterPro" id="IPR005467">
    <property type="entry name" value="His_kinase_dom"/>
</dbReference>
<keyword evidence="22" id="KW-1185">Reference proteome</keyword>
<dbReference type="InterPro" id="IPR003594">
    <property type="entry name" value="HATPase_dom"/>
</dbReference>
<keyword evidence="19" id="KW-0812">Transmembrane</keyword>
<dbReference type="GO" id="GO:0016301">
    <property type="term" value="F:kinase activity"/>
    <property type="evidence" value="ECO:0007669"/>
    <property type="project" value="UniProtKB-KW"/>
</dbReference>
<comment type="catalytic activity">
    <reaction evidence="1">
        <text>ATP + protein L-histidine = ADP + protein N-phospho-L-histidine.</text>
        <dbReference type="EC" id="2.7.13.3"/>
    </reaction>
</comment>
<dbReference type="EC" id="2.7.13.3" evidence="4"/>
<evidence type="ECO:0000256" key="5">
    <source>
        <dbReference type="ARBA" id="ARBA00017322"/>
    </source>
</evidence>
<evidence type="ECO:0000256" key="1">
    <source>
        <dbReference type="ARBA" id="ARBA00000085"/>
    </source>
</evidence>
<evidence type="ECO:0000256" key="4">
    <source>
        <dbReference type="ARBA" id="ARBA00012438"/>
    </source>
</evidence>
<dbReference type="InterPro" id="IPR004358">
    <property type="entry name" value="Sig_transdc_His_kin-like_C"/>
</dbReference>
<evidence type="ECO:0000256" key="7">
    <source>
        <dbReference type="ARBA" id="ARBA00022490"/>
    </source>
</evidence>
<evidence type="ECO:0000256" key="6">
    <source>
        <dbReference type="ARBA" id="ARBA00022485"/>
    </source>
</evidence>